<dbReference type="EMBL" id="CP049811">
    <property type="protein sequence ID" value="QIK41623.1"/>
    <property type="molecule type" value="Genomic_DNA"/>
</dbReference>
<name>A0A6G7VNG0_9RHOB</name>
<evidence type="ECO:0000259" key="1">
    <source>
        <dbReference type="Pfam" id="PF14330"/>
    </source>
</evidence>
<reference evidence="2 3" key="1">
    <citation type="submission" date="2020-03" db="EMBL/GenBank/DDBJ databases">
        <title>Complete genome sequence of Monaibacterium sp. ALG8 with diverse plasmids.</title>
        <authorList>
            <person name="Sun C."/>
        </authorList>
    </citation>
    <scope>NUCLEOTIDE SEQUENCE [LARGE SCALE GENOMIC DNA]</scope>
    <source>
        <strain evidence="2 3">ALG8</strain>
    </source>
</reference>
<gene>
    <name evidence="2" type="ORF">G8E03_13190</name>
</gene>
<evidence type="ECO:0000313" key="2">
    <source>
        <dbReference type="EMBL" id="QIK41623.1"/>
    </source>
</evidence>
<keyword evidence="3" id="KW-1185">Reference proteome</keyword>
<dbReference type="AlphaFoldDB" id="A0A6G7VNG0"/>
<evidence type="ECO:0000313" key="3">
    <source>
        <dbReference type="Proteomes" id="UP000500791"/>
    </source>
</evidence>
<accession>A0A6G7VNG0</accession>
<protein>
    <submittedName>
        <fullName evidence="2">DUF4387 domain-containing protein</fullName>
    </submittedName>
</protein>
<feature type="domain" description="DUF4387" evidence="1">
    <location>
        <begin position="5"/>
        <end position="91"/>
    </location>
</feature>
<dbReference type="InterPro" id="IPR025496">
    <property type="entry name" value="DUF4387"/>
</dbReference>
<dbReference type="Pfam" id="PF14330">
    <property type="entry name" value="DUF4387"/>
    <property type="match status" value="1"/>
</dbReference>
<proteinExistence type="predicted"/>
<dbReference type="Proteomes" id="UP000500791">
    <property type="component" value="Chromosome"/>
</dbReference>
<organism evidence="2 3">
    <name type="scientific">Pontivivens nitratireducens</name>
    <dbReference type="NCBI Taxonomy" id="2758038"/>
    <lineage>
        <taxon>Bacteria</taxon>
        <taxon>Pseudomonadati</taxon>
        <taxon>Pseudomonadota</taxon>
        <taxon>Alphaproteobacteria</taxon>
        <taxon>Rhodobacterales</taxon>
        <taxon>Paracoccaceae</taxon>
        <taxon>Pontivivens</taxon>
    </lineage>
</organism>
<sequence length="99" mass="10506">MSTVGDIAHKVRSKNAGPFWLTVDVFCGTPDAFARISQGLDSADVAAALQVDPGVLKRFDLANLNVVKFSAPRPAIQGTRADRDMHGASFAVLIAELPL</sequence>
<dbReference type="RefSeq" id="WP_166192757.1">
    <property type="nucleotide sequence ID" value="NZ_CP049811.1"/>
</dbReference>
<dbReference type="KEGG" id="mon:G8E03_13190"/>